<reference evidence="3 4" key="1">
    <citation type="submission" date="2018-08" db="EMBL/GenBank/DDBJ databases">
        <title>Paenibacillus sp. M4BSY-1, whole genome shotgun sequence.</title>
        <authorList>
            <person name="Tuo L."/>
        </authorList>
    </citation>
    <scope>NUCLEOTIDE SEQUENCE [LARGE SCALE GENOMIC DNA]</scope>
    <source>
        <strain evidence="3 4">M4BSY-1</strain>
    </source>
</reference>
<evidence type="ECO:0000256" key="1">
    <source>
        <dbReference type="ARBA" id="ARBA00012980"/>
    </source>
</evidence>
<dbReference type="Pfam" id="PF02223">
    <property type="entry name" value="Thymidylate_kin"/>
    <property type="match status" value="1"/>
</dbReference>
<dbReference type="OrthoDB" id="9774907at2"/>
<organism evidence="3 4">
    <name type="scientific">Paenibacillus paeoniae</name>
    <dbReference type="NCBI Taxonomy" id="2292705"/>
    <lineage>
        <taxon>Bacteria</taxon>
        <taxon>Bacillati</taxon>
        <taxon>Bacillota</taxon>
        <taxon>Bacilli</taxon>
        <taxon>Bacillales</taxon>
        <taxon>Paenibacillaceae</taxon>
        <taxon>Paenibacillus</taxon>
    </lineage>
</organism>
<dbReference type="GO" id="GO:0006233">
    <property type="term" value="P:dTDP biosynthetic process"/>
    <property type="evidence" value="ECO:0007669"/>
    <property type="project" value="InterPro"/>
</dbReference>
<dbReference type="AlphaFoldDB" id="A0A371P7W4"/>
<dbReference type="SUPFAM" id="SSF52540">
    <property type="entry name" value="P-loop containing nucleoside triphosphate hydrolases"/>
    <property type="match status" value="1"/>
</dbReference>
<dbReference type="RefSeq" id="WP_116048930.1">
    <property type="nucleotide sequence ID" value="NZ_QUBQ01000005.1"/>
</dbReference>
<dbReference type="InterPro" id="IPR027417">
    <property type="entry name" value="P-loop_NTPase"/>
</dbReference>
<dbReference type="GO" id="GO:0005524">
    <property type="term" value="F:ATP binding"/>
    <property type="evidence" value="ECO:0007669"/>
    <property type="project" value="InterPro"/>
</dbReference>
<evidence type="ECO:0000313" key="3">
    <source>
        <dbReference type="EMBL" id="REK71610.1"/>
    </source>
</evidence>
<sequence length="217" mass="25375">MENIFLILEGIDGSGKTTIRKYIYRRLQEAALECLTIGQHSWTIPKYAEVINNIRNKNIIHTPEEIAEAFKLDKKVHYERTVRKHILERHVIADRFTYSDVVYNYVLWGIDVLNNYKAHIDSYNPQPNYIVFIDTPPDIAFNRIVKRKTNPKFWENTETLSSISQTYKKTFFDDPLPGLPPVIRIDNSGNEGWQKVVDDLVIGPIYNINNSQVHLER</sequence>
<evidence type="ECO:0000259" key="2">
    <source>
        <dbReference type="Pfam" id="PF02223"/>
    </source>
</evidence>
<comment type="caution">
    <text evidence="3">The sequence shown here is derived from an EMBL/GenBank/DDBJ whole genome shotgun (WGS) entry which is preliminary data.</text>
</comment>
<dbReference type="InterPro" id="IPR018094">
    <property type="entry name" value="Thymidylate_kinase"/>
</dbReference>
<dbReference type="EMBL" id="QUBQ01000005">
    <property type="protein sequence ID" value="REK71610.1"/>
    <property type="molecule type" value="Genomic_DNA"/>
</dbReference>
<name>A0A371P7W4_9BACL</name>
<accession>A0A371P7W4</accession>
<dbReference type="Gene3D" id="3.40.50.300">
    <property type="entry name" value="P-loop containing nucleotide triphosphate hydrolases"/>
    <property type="match status" value="1"/>
</dbReference>
<dbReference type="NCBIfam" id="TIGR00041">
    <property type="entry name" value="DTMP_kinase"/>
    <property type="match status" value="1"/>
</dbReference>
<gene>
    <name evidence="3" type="primary">tmk</name>
    <name evidence="3" type="ORF">DX130_21730</name>
</gene>
<dbReference type="GO" id="GO:0004798">
    <property type="term" value="F:dTMP kinase activity"/>
    <property type="evidence" value="ECO:0007669"/>
    <property type="project" value="UniProtKB-EC"/>
</dbReference>
<proteinExistence type="predicted"/>
<feature type="domain" description="Thymidylate kinase-like" evidence="2">
    <location>
        <begin position="8"/>
        <end position="171"/>
    </location>
</feature>
<protein>
    <recommendedName>
        <fullName evidence="1">dTMP kinase</fullName>
        <ecNumber evidence="1">2.7.4.9</ecNumber>
    </recommendedName>
</protein>
<evidence type="ECO:0000313" key="4">
    <source>
        <dbReference type="Proteomes" id="UP000261905"/>
    </source>
</evidence>
<keyword evidence="3" id="KW-0808">Transferase</keyword>
<dbReference type="Proteomes" id="UP000261905">
    <property type="component" value="Unassembled WGS sequence"/>
</dbReference>
<dbReference type="EC" id="2.7.4.9" evidence="1"/>
<keyword evidence="4" id="KW-1185">Reference proteome</keyword>
<keyword evidence="3" id="KW-0418">Kinase</keyword>
<dbReference type="InterPro" id="IPR039430">
    <property type="entry name" value="Thymidylate_kin-like_dom"/>
</dbReference>